<keyword evidence="2" id="KW-1185">Reference proteome</keyword>
<protein>
    <submittedName>
        <fullName evidence="1">Uncharacterized protein</fullName>
    </submittedName>
</protein>
<dbReference type="Proteomes" id="UP000254601">
    <property type="component" value="Unassembled WGS sequence"/>
</dbReference>
<organism evidence="1 2">
    <name type="scientific">Suttonella ornithocola</name>
    <dbReference type="NCBI Taxonomy" id="279832"/>
    <lineage>
        <taxon>Bacteria</taxon>
        <taxon>Pseudomonadati</taxon>
        <taxon>Pseudomonadota</taxon>
        <taxon>Gammaproteobacteria</taxon>
        <taxon>Cardiobacteriales</taxon>
        <taxon>Cardiobacteriaceae</taxon>
        <taxon>Suttonella</taxon>
    </lineage>
</organism>
<proteinExistence type="predicted"/>
<sequence length="339" mass="39734">MNASLFDLFDWDAIYLQLLDYKLKRTWSNLALDKHRLRQFAQKNDWYTLYIPASALAVKQFSDVLYQQSLLIQLLCLYTDAFYQRLKAAYEGQFYETTWVDEKNGSMQDEYQFKIDNTDDGKVYEQKLQQLKGFIEAAQFAKAQQWNKTNDNNITAICFEPHLYYPIMTILKDDSLPVKMQPLAMNEDSEIRFVHDLQQAYDNGKLQEWIGDKDIYLLRNAANKAKGLGFALAGNFYPDFLLWVADKETDKQWLTFIDPKGIRNMSLNDPKFGLANEIKKLEKDCAIDITLNSFILSITNKKDAPHLQTLSDEELRERHILFMEDNNYLKQLVALVLKY</sequence>
<name>A0A380MYS8_9GAMM</name>
<accession>A0A380MYS8</accession>
<dbReference type="AlphaFoldDB" id="A0A380MYS8"/>
<evidence type="ECO:0000313" key="2">
    <source>
        <dbReference type="Proteomes" id="UP000254601"/>
    </source>
</evidence>
<gene>
    <name evidence="1" type="ORF">NCTC13337_02400</name>
</gene>
<reference evidence="1 2" key="1">
    <citation type="submission" date="2018-06" db="EMBL/GenBank/DDBJ databases">
        <authorList>
            <consortium name="Pathogen Informatics"/>
            <person name="Doyle S."/>
        </authorList>
    </citation>
    <scope>NUCLEOTIDE SEQUENCE [LARGE SCALE GENOMIC DNA]</scope>
    <source>
        <strain evidence="1 2">NCTC13337</strain>
    </source>
</reference>
<dbReference type="EMBL" id="UHIC01000001">
    <property type="protein sequence ID" value="SUO97374.1"/>
    <property type="molecule type" value="Genomic_DNA"/>
</dbReference>
<evidence type="ECO:0000313" key="1">
    <source>
        <dbReference type="EMBL" id="SUO97374.1"/>
    </source>
</evidence>